<evidence type="ECO:0000256" key="2">
    <source>
        <dbReference type="ARBA" id="ARBA00022679"/>
    </source>
</evidence>
<comment type="similarity">
    <text evidence="1">Belongs to the carbohydrate kinase PfkB family.</text>
</comment>
<dbReference type="GO" id="GO:0016301">
    <property type="term" value="F:kinase activity"/>
    <property type="evidence" value="ECO:0007669"/>
    <property type="project" value="UniProtKB-KW"/>
</dbReference>
<proteinExistence type="inferred from homology"/>
<evidence type="ECO:0000313" key="8">
    <source>
        <dbReference type="Proteomes" id="UP000612456"/>
    </source>
</evidence>
<dbReference type="EMBL" id="BMHP01000002">
    <property type="protein sequence ID" value="GGD76930.1"/>
    <property type="molecule type" value="Genomic_DNA"/>
</dbReference>
<evidence type="ECO:0000256" key="1">
    <source>
        <dbReference type="ARBA" id="ARBA00010688"/>
    </source>
</evidence>
<keyword evidence="8" id="KW-1185">Reference proteome</keyword>
<evidence type="ECO:0000313" key="7">
    <source>
        <dbReference type="EMBL" id="GGD76930.1"/>
    </source>
</evidence>
<dbReference type="InterPro" id="IPR002173">
    <property type="entry name" value="Carboh/pur_kinase_PfkB_CS"/>
</dbReference>
<keyword evidence="3" id="KW-0547">Nucleotide-binding</keyword>
<evidence type="ECO:0000256" key="3">
    <source>
        <dbReference type="ARBA" id="ARBA00022741"/>
    </source>
</evidence>
<name>A0A917DXG9_9BACL</name>
<evidence type="ECO:0000256" key="5">
    <source>
        <dbReference type="ARBA" id="ARBA00022840"/>
    </source>
</evidence>
<dbReference type="AlphaFoldDB" id="A0A917DXG9"/>
<accession>A0A917DXG9</accession>
<dbReference type="Pfam" id="PF00294">
    <property type="entry name" value="PfkB"/>
    <property type="match status" value="1"/>
</dbReference>
<reference evidence="7" key="2">
    <citation type="submission" date="2020-09" db="EMBL/GenBank/DDBJ databases">
        <authorList>
            <person name="Sun Q."/>
            <person name="Zhou Y."/>
        </authorList>
    </citation>
    <scope>NUCLEOTIDE SEQUENCE</scope>
    <source>
        <strain evidence="7">CGMCC 1.15178</strain>
    </source>
</reference>
<keyword evidence="2" id="KW-0808">Transferase</keyword>
<dbReference type="PROSITE" id="PS00584">
    <property type="entry name" value="PFKB_KINASES_2"/>
    <property type="match status" value="1"/>
</dbReference>
<feature type="domain" description="Carbohydrate kinase PfkB" evidence="6">
    <location>
        <begin position="13"/>
        <end position="266"/>
    </location>
</feature>
<dbReference type="InterPro" id="IPR050306">
    <property type="entry name" value="PfkB_Carbo_kinase"/>
</dbReference>
<dbReference type="InterPro" id="IPR029056">
    <property type="entry name" value="Ribokinase-like"/>
</dbReference>
<dbReference type="Proteomes" id="UP000612456">
    <property type="component" value="Unassembled WGS sequence"/>
</dbReference>
<dbReference type="InterPro" id="IPR011611">
    <property type="entry name" value="PfkB_dom"/>
</dbReference>
<evidence type="ECO:0000256" key="4">
    <source>
        <dbReference type="ARBA" id="ARBA00022777"/>
    </source>
</evidence>
<dbReference type="GO" id="GO:0005524">
    <property type="term" value="F:ATP binding"/>
    <property type="evidence" value="ECO:0007669"/>
    <property type="project" value="UniProtKB-KW"/>
</dbReference>
<comment type="caution">
    <text evidence="7">The sequence shown here is derived from an EMBL/GenBank/DDBJ whole genome shotgun (WGS) entry which is preliminary data.</text>
</comment>
<protein>
    <submittedName>
        <fullName evidence="7">2-dehydro-3-deoxygluconokinase</fullName>
    </submittedName>
</protein>
<sequence>MLFQPMTEGPIAYAPLYGQSVAGSETNVAIGLTRLGKQARWIGRLGEDPFGDLVLRTLAGEGLDVGLAVRDSSAPTGLFFKEFKGYGDPNVYFYRARSAASRLTAADVREEWFAGAKHLHVTGITPALGDGTADAIRIAMNMAREQGLTVSFDPNLRRKLWDEKTARDTLLSLVPLCDLFLPGAEEAEFLLGEMSPDAYGHDFLQMGPSVVALKLGEDGSVGFTGDAILRVPGYRVERVVDTVGAGDAFAAGLLSVMVGPTEDWRTERLPELLLRGLERANVYGALATQFKGDWSGLPSLSELEALMQGKRQTTR</sequence>
<gene>
    <name evidence="7" type="primary">kdgK</name>
    <name evidence="7" type="ORF">GCM10010911_38800</name>
</gene>
<dbReference type="CDD" id="cd01166">
    <property type="entry name" value="KdgK"/>
    <property type="match status" value="1"/>
</dbReference>
<evidence type="ECO:0000259" key="6">
    <source>
        <dbReference type="Pfam" id="PF00294"/>
    </source>
</evidence>
<organism evidence="7 8">
    <name type="scientific">Paenibacillus nasutitermitis</name>
    <dbReference type="NCBI Taxonomy" id="1652958"/>
    <lineage>
        <taxon>Bacteria</taxon>
        <taxon>Bacillati</taxon>
        <taxon>Bacillota</taxon>
        <taxon>Bacilli</taxon>
        <taxon>Bacillales</taxon>
        <taxon>Paenibacillaceae</taxon>
        <taxon>Paenibacillus</taxon>
    </lineage>
</organism>
<reference evidence="7" key="1">
    <citation type="journal article" date="2014" name="Int. J. Syst. Evol. Microbiol.">
        <title>Complete genome sequence of Corynebacterium casei LMG S-19264T (=DSM 44701T), isolated from a smear-ripened cheese.</title>
        <authorList>
            <consortium name="US DOE Joint Genome Institute (JGI-PGF)"/>
            <person name="Walter F."/>
            <person name="Albersmeier A."/>
            <person name="Kalinowski J."/>
            <person name="Ruckert C."/>
        </authorList>
    </citation>
    <scope>NUCLEOTIDE SEQUENCE</scope>
    <source>
        <strain evidence="7">CGMCC 1.15178</strain>
    </source>
</reference>
<dbReference type="PANTHER" id="PTHR43085">
    <property type="entry name" value="HEXOKINASE FAMILY MEMBER"/>
    <property type="match status" value="1"/>
</dbReference>
<dbReference type="SUPFAM" id="SSF53613">
    <property type="entry name" value="Ribokinase-like"/>
    <property type="match status" value="1"/>
</dbReference>
<keyword evidence="5" id="KW-0067">ATP-binding</keyword>
<dbReference type="PANTHER" id="PTHR43085:SF1">
    <property type="entry name" value="PSEUDOURIDINE KINASE-RELATED"/>
    <property type="match status" value="1"/>
</dbReference>
<dbReference type="Gene3D" id="3.40.1190.20">
    <property type="match status" value="1"/>
</dbReference>
<keyword evidence="4" id="KW-0418">Kinase</keyword>